<evidence type="ECO:0000313" key="2">
    <source>
        <dbReference type="EMBL" id="CAF1414213.1"/>
    </source>
</evidence>
<dbReference type="EMBL" id="CAJOAY010001829">
    <property type="protein sequence ID" value="CAF3891189.1"/>
    <property type="molecule type" value="Genomic_DNA"/>
</dbReference>
<protein>
    <submittedName>
        <fullName evidence="2">Uncharacterized protein</fullName>
    </submittedName>
</protein>
<evidence type="ECO:0000313" key="4">
    <source>
        <dbReference type="Proteomes" id="UP000663891"/>
    </source>
</evidence>
<dbReference type="EMBL" id="CAJNON010000993">
    <property type="protein sequence ID" value="CAF1414213.1"/>
    <property type="molecule type" value="Genomic_DNA"/>
</dbReference>
<evidence type="ECO:0000256" key="1">
    <source>
        <dbReference type="SAM" id="Phobius"/>
    </source>
</evidence>
<comment type="caution">
    <text evidence="2">The sequence shown here is derived from an EMBL/GenBank/DDBJ whole genome shotgun (WGS) entry which is preliminary data.</text>
</comment>
<keyword evidence="1" id="KW-0472">Membrane</keyword>
<organism evidence="2 4">
    <name type="scientific">Adineta steineri</name>
    <dbReference type="NCBI Taxonomy" id="433720"/>
    <lineage>
        <taxon>Eukaryota</taxon>
        <taxon>Metazoa</taxon>
        <taxon>Spiralia</taxon>
        <taxon>Gnathifera</taxon>
        <taxon>Rotifera</taxon>
        <taxon>Eurotatoria</taxon>
        <taxon>Bdelloidea</taxon>
        <taxon>Adinetida</taxon>
        <taxon>Adinetidae</taxon>
        <taxon>Adineta</taxon>
    </lineage>
</organism>
<dbReference type="Proteomes" id="UP000663881">
    <property type="component" value="Unassembled WGS sequence"/>
</dbReference>
<gene>
    <name evidence="3" type="ORF">OKA104_LOCUS23668</name>
    <name evidence="2" type="ORF">VCS650_LOCUS37305</name>
</gene>
<sequence>MKSHEDNVYNGVYPVYVNPIRPSALTMNSQSIEQPISTNNNISIFFNDRQSNNPFSPNIESRFCPTANYPLDFYSMNELIDWHKKNMREGTIYFYIIFGLLFLIGLILLFIGIFHLTCSAYSYDCSSAYLVCLILGVILMEFDIAFVLICLGANYYMKQQFEDVNFSNNGQQPVVWRLYGEQWVQYLNYIHGPNRIWTEIGPLSSFSYRRSTYERLMNRQYGQIILHENGLIIDELHFVSFQQFTLQRVEILYIDQHPQIIGLRIHTHQQTGRTWSNCYFDLFAPSSVSLKQIQALARAYIIKKSGVNAVDLRLEEIHLPGSILSTHS</sequence>
<proteinExistence type="predicted"/>
<evidence type="ECO:0000313" key="3">
    <source>
        <dbReference type="EMBL" id="CAF3891189.1"/>
    </source>
</evidence>
<feature type="transmembrane region" description="Helical" evidence="1">
    <location>
        <begin position="92"/>
        <end position="116"/>
    </location>
</feature>
<dbReference type="Proteomes" id="UP000663891">
    <property type="component" value="Unassembled WGS sequence"/>
</dbReference>
<keyword evidence="1" id="KW-0812">Transmembrane</keyword>
<accession>A0A815LWK0</accession>
<feature type="transmembrane region" description="Helical" evidence="1">
    <location>
        <begin position="128"/>
        <end position="151"/>
    </location>
</feature>
<keyword evidence="1" id="KW-1133">Transmembrane helix</keyword>
<name>A0A815LWK0_9BILA</name>
<dbReference type="AlphaFoldDB" id="A0A815LWK0"/>
<dbReference type="OrthoDB" id="10047843at2759"/>
<reference evidence="2" key="1">
    <citation type="submission" date="2021-02" db="EMBL/GenBank/DDBJ databases">
        <authorList>
            <person name="Nowell W R."/>
        </authorList>
    </citation>
    <scope>NUCLEOTIDE SEQUENCE</scope>
</reference>